<sequence>MEHAPPSRNLEEGIPAIPNGCP</sequence>
<feature type="region of interest" description="Disordered" evidence="1">
    <location>
        <begin position="1"/>
        <end position="22"/>
    </location>
</feature>
<dbReference type="AlphaFoldDB" id="A0A0E9RG17"/>
<name>A0A0E9RG17_ANGAN</name>
<feature type="compositionally biased region" description="Basic and acidic residues" evidence="1">
    <location>
        <begin position="1"/>
        <end position="11"/>
    </location>
</feature>
<proteinExistence type="predicted"/>
<evidence type="ECO:0000313" key="2">
    <source>
        <dbReference type="EMBL" id="JAH27283.1"/>
    </source>
</evidence>
<reference evidence="2" key="2">
    <citation type="journal article" date="2015" name="Fish Shellfish Immunol.">
        <title>Early steps in the European eel (Anguilla anguilla)-Vibrio vulnificus interaction in the gills: Role of the RtxA13 toxin.</title>
        <authorList>
            <person name="Callol A."/>
            <person name="Pajuelo D."/>
            <person name="Ebbesson L."/>
            <person name="Teles M."/>
            <person name="MacKenzie S."/>
            <person name="Amaro C."/>
        </authorList>
    </citation>
    <scope>NUCLEOTIDE SEQUENCE</scope>
</reference>
<dbReference type="EMBL" id="GBXM01081294">
    <property type="protein sequence ID" value="JAH27283.1"/>
    <property type="molecule type" value="Transcribed_RNA"/>
</dbReference>
<evidence type="ECO:0000256" key="1">
    <source>
        <dbReference type="SAM" id="MobiDB-lite"/>
    </source>
</evidence>
<accession>A0A0E9RG17</accession>
<protein>
    <submittedName>
        <fullName evidence="2">Uncharacterized protein</fullName>
    </submittedName>
</protein>
<reference evidence="2" key="1">
    <citation type="submission" date="2014-11" db="EMBL/GenBank/DDBJ databases">
        <authorList>
            <person name="Amaro Gonzalez C."/>
        </authorList>
    </citation>
    <scope>NUCLEOTIDE SEQUENCE</scope>
</reference>
<organism evidence="2">
    <name type="scientific">Anguilla anguilla</name>
    <name type="common">European freshwater eel</name>
    <name type="synonym">Muraena anguilla</name>
    <dbReference type="NCBI Taxonomy" id="7936"/>
    <lineage>
        <taxon>Eukaryota</taxon>
        <taxon>Metazoa</taxon>
        <taxon>Chordata</taxon>
        <taxon>Craniata</taxon>
        <taxon>Vertebrata</taxon>
        <taxon>Euteleostomi</taxon>
        <taxon>Actinopterygii</taxon>
        <taxon>Neopterygii</taxon>
        <taxon>Teleostei</taxon>
        <taxon>Anguilliformes</taxon>
        <taxon>Anguillidae</taxon>
        <taxon>Anguilla</taxon>
    </lineage>
</organism>